<reference evidence="2 3" key="1">
    <citation type="submission" date="2021-01" db="EMBL/GenBank/DDBJ databases">
        <title>Genomic Encyclopedia of Type Strains, Phase IV (KMG-IV): sequencing the most valuable type-strain genomes for metagenomic binning, comparative biology and taxonomic classification.</title>
        <authorList>
            <person name="Goeker M."/>
        </authorList>
    </citation>
    <scope>NUCLEOTIDE SEQUENCE [LARGE SCALE GENOMIC DNA]</scope>
    <source>
        <strain evidence="2 3">DSM 25890</strain>
    </source>
</reference>
<dbReference type="InterPro" id="IPR018710">
    <property type="entry name" value="DUF2232"/>
</dbReference>
<dbReference type="PANTHER" id="PTHR41324:SF1">
    <property type="entry name" value="DUF2232 DOMAIN-CONTAINING PROTEIN"/>
    <property type="match status" value="1"/>
</dbReference>
<keyword evidence="1" id="KW-1133">Transmembrane helix</keyword>
<feature type="transmembrane region" description="Helical" evidence="1">
    <location>
        <begin position="244"/>
        <end position="264"/>
    </location>
</feature>
<keyword evidence="1" id="KW-0472">Membrane</keyword>
<comment type="caution">
    <text evidence="2">The sequence shown here is derived from an EMBL/GenBank/DDBJ whole genome shotgun (WGS) entry which is preliminary data.</text>
</comment>
<dbReference type="Pfam" id="PF09991">
    <property type="entry name" value="DUF2232"/>
    <property type="match status" value="1"/>
</dbReference>
<accession>A0ABS2NRG8</accession>
<feature type="transmembrane region" description="Helical" evidence="1">
    <location>
        <begin position="165"/>
        <end position="188"/>
    </location>
</feature>
<feature type="transmembrane region" description="Helical" evidence="1">
    <location>
        <begin position="12"/>
        <end position="40"/>
    </location>
</feature>
<evidence type="ECO:0000313" key="3">
    <source>
        <dbReference type="Proteomes" id="UP001314796"/>
    </source>
</evidence>
<feature type="transmembrane region" description="Helical" evidence="1">
    <location>
        <begin position="101"/>
        <end position="122"/>
    </location>
</feature>
<evidence type="ECO:0000256" key="1">
    <source>
        <dbReference type="SAM" id="Phobius"/>
    </source>
</evidence>
<keyword evidence="3" id="KW-1185">Reference proteome</keyword>
<feature type="transmembrane region" description="Helical" evidence="1">
    <location>
        <begin position="215"/>
        <end position="232"/>
    </location>
</feature>
<keyword evidence="1" id="KW-0812">Transmembrane</keyword>
<proteinExistence type="predicted"/>
<organism evidence="2 3">
    <name type="scientific">Alkaliphilus hydrothermalis</name>
    <dbReference type="NCBI Taxonomy" id="1482730"/>
    <lineage>
        <taxon>Bacteria</taxon>
        <taxon>Bacillati</taxon>
        <taxon>Bacillota</taxon>
        <taxon>Clostridia</taxon>
        <taxon>Peptostreptococcales</taxon>
        <taxon>Natronincolaceae</taxon>
        <taxon>Alkaliphilus</taxon>
    </lineage>
</organism>
<feature type="transmembrane region" description="Helical" evidence="1">
    <location>
        <begin position="60"/>
        <end position="89"/>
    </location>
</feature>
<dbReference type="EMBL" id="JAFBEE010000014">
    <property type="protein sequence ID" value="MBM7615560.1"/>
    <property type="molecule type" value="Genomic_DNA"/>
</dbReference>
<feature type="transmembrane region" description="Helical" evidence="1">
    <location>
        <begin position="271"/>
        <end position="297"/>
    </location>
</feature>
<evidence type="ECO:0000313" key="2">
    <source>
        <dbReference type="EMBL" id="MBM7615560.1"/>
    </source>
</evidence>
<dbReference type="Proteomes" id="UP001314796">
    <property type="component" value="Unassembled WGS sequence"/>
</dbReference>
<gene>
    <name evidence="2" type="ORF">JOC73_002130</name>
</gene>
<sequence length="309" mass="35343">MNMLSNRRALMESIIIAVMVSLYAISLYYIPLLYLVLFLIPVPFMVLTTKYNIKYGVLSFFIASLIIGFLIDIVFAVLLIFLFGPIALVMGSMIKKRIDDFIIIGIGTAISIFTVFLLIQLVSIVGEFNFINEISTLLQDALQHQKNPLMEMNIQADDVKYYIDYFLILFPSIVIIHSIFLTFINYYVTTAILNKLKFEDVIFSEFSYFKLPENIVLGAFIIMLLSYFTRYFDGLPTDSLMSNVLLIFTFVFFFQGLSVASFFLKNKKLPLVLRIIILAIVAAISPLLIFVAMVGLFDSLTDMRKIRVK</sequence>
<dbReference type="PANTHER" id="PTHR41324">
    <property type="entry name" value="MEMBRANE PROTEIN-RELATED"/>
    <property type="match status" value="1"/>
</dbReference>
<protein>
    <submittedName>
        <fullName evidence="2">Uncharacterized protein YybS (DUF2232 family)</fullName>
    </submittedName>
</protein>
<name>A0ABS2NRG8_9FIRM</name>